<dbReference type="PANTHER" id="PTHR45982">
    <property type="entry name" value="REGULATOR OF CHROMOSOME CONDENSATION"/>
    <property type="match status" value="1"/>
</dbReference>
<dbReference type="InterPro" id="IPR000408">
    <property type="entry name" value="Reg_chr_condens"/>
</dbReference>
<dbReference type="SUPFAM" id="SSF50985">
    <property type="entry name" value="RCC1/BLIP-II"/>
    <property type="match status" value="1"/>
</dbReference>
<feature type="signal peptide" evidence="1">
    <location>
        <begin position="1"/>
        <end position="24"/>
    </location>
</feature>
<dbReference type="Pfam" id="PF13540">
    <property type="entry name" value="RCC1_2"/>
    <property type="match status" value="1"/>
</dbReference>
<dbReference type="PROSITE" id="PS50012">
    <property type="entry name" value="RCC1_3"/>
    <property type="match status" value="2"/>
</dbReference>
<evidence type="ECO:0000313" key="3">
    <source>
        <dbReference type="Proteomes" id="UP001155483"/>
    </source>
</evidence>
<dbReference type="GO" id="GO:0005737">
    <property type="term" value="C:cytoplasm"/>
    <property type="evidence" value="ECO:0007669"/>
    <property type="project" value="TreeGrafter"/>
</dbReference>
<name>A0A9X2XUE0_9BACT</name>
<keyword evidence="3" id="KW-1185">Reference proteome</keyword>
<dbReference type="EMBL" id="JAOTIF010000001">
    <property type="protein sequence ID" value="MCU7547893.1"/>
    <property type="molecule type" value="Genomic_DNA"/>
</dbReference>
<dbReference type="InterPro" id="IPR009091">
    <property type="entry name" value="RCC1/BLIP-II"/>
</dbReference>
<dbReference type="PANTHER" id="PTHR45982:SF1">
    <property type="entry name" value="REGULATOR OF CHROMOSOME CONDENSATION"/>
    <property type="match status" value="1"/>
</dbReference>
<evidence type="ECO:0000256" key="1">
    <source>
        <dbReference type="SAM" id="SignalP"/>
    </source>
</evidence>
<dbReference type="GO" id="GO:0005085">
    <property type="term" value="F:guanyl-nucleotide exchange factor activity"/>
    <property type="evidence" value="ECO:0007669"/>
    <property type="project" value="TreeGrafter"/>
</dbReference>
<dbReference type="InterPro" id="IPR051553">
    <property type="entry name" value="Ran_GTPase-activating"/>
</dbReference>
<dbReference type="Pfam" id="PF00415">
    <property type="entry name" value="RCC1"/>
    <property type="match status" value="1"/>
</dbReference>
<reference evidence="2" key="2">
    <citation type="submission" date="2023-04" db="EMBL/GenBank/DDBJ databases">
        <title>Paracnuella aquatica gen. nov., sp. nov., a member of the family Chitinophagaceae isolated from a hot spring.</title>
        <authorList>
            <person name="Wang C."/>
        </authorList>
    </citation>
    <scope>NUCLEOTIDE SEQUENCE</scope>
    <source>
        <strain evidence="2">LB-8</strain>
    </source>
</reference>
<accession>A0A9X2XUE0</accession>
<evidence type="ECO:0008006" key="4">
    <source>
        <dbReference type="Google" id="ProtNLM"/>
    </source>
</evidence>
<feature type="chain" id="PRO_5040952942" description="Chromosome condensation regulator RCC1" evidence="1">
    <location>
        <begin position="25"/>
        <end position="482"/>
    </location>
</feature>
<dbReference type="PRINTS" id="PR00633">
    <property type="entry name" value="RCCNDNSATION"/>
</dbReference>
<dbReference type="Gene3D" id="2.130.10.30">
    <property type="entry name" value="Regulator of chromosome condensation 1/beta-lactamase-inhibitor protein II"/>
    <property type="match status" value="2"/>
</dbReference>
<organism evidence="2 3">
    <name type="scientific">Paraflavisolibacter caeni</name>
    <dbReference type="NCBI Taxonomy" id="2982496"/>
    <lineage>
        <taxon>Bacteria</taxon>
        <taxon>Pseudomonadati</taxon>
        <taxon>Bacteroidota</taxon>
        <taxon>Chitinophagia</taxon>
        <taxon>Chitinophagales</taxon>
        <taxon>Chitinophagaceae</taxon>
        <taxon>Paraflavisolibacter</taxon>
    </lineage>
</organism>
<evidence type="ECO:0000313" key="2">
    <source>
        <dbReference type="EMBL" id="MCU7547893.1"/>
    </source>
</evidence>
<dbReference type="Proteomes" id="UP001155483">
    <property type="component" value="Unassembled WGS sequence"/>
</dbReference>
<sequence length="482" mass="51651">MRRKANYFKLGSLSLVLFSVVSLLGCNKETEYTPKSNSEAGIDDFWLEKTSSNTKLNRPYQGMILGDTAIKLMVDYGTDITALEPTIFTYADSISPKGKQNFTNPVEYTVWGAGKKATYKVRITVSAVQAPVFTSIVSGYSHVMGLKNDGTVWVCGNNFSGQLGLGDFSSRNRLSQVPVYDAVQLFSGEVASVIKLKDGTAWAAGNQYGQLGIGNRNGTPIMTRVPFMDNAVNIEVTFGEVFILKPDGTVWGSGRNFGNVFLLPAQDMQSSFVQLPISNVKQLNVTGSEVIALKNNGELWGWGINASGQLGVGDNLKRTTPVLIPNPAGSVAKLFTGGNDLFIIDNSGKLWGTGVNLNGQLGLGDRTNRSTLTNISFFNGKSIGSISSHLSNTSFIQTNGTVWNVGENSDGQMGLGSVSIPYTTPVQMPNFTTSTLVGSGSVMYALKSDGTIWAWGINDAGALGAAWINKTEKYSASPIKLQ</sequence>
<dbReference type="RefSeq" id="WP_279295337.1">
    <property type="nucleotide sequence ID" value="NZ_JAOTIF010000001.1"/>
</dbReference>
<dbReference type="AlphaFoldDB" id="A0A9X2XUE0"/>
<dbReference type="PROSITE" id="PS51257">
    <property type="entry name" value="PROKAR_LIPOPROTEIN"/>
    <property type="match status" value="1"/>
</dbReference>
<comment type="caution">
    <text evidence="2">The sequence shown here is derived from an EMBL/GenBank/DDBJ whole genome shotgun (WGS) entry which is preliminary data.</text>
</comment>
<reference evidence="2" key="1">
    <citation type="submission" date="2022-09" db="EMBL/GenBank/DDBJ databases">
        <authorList>
            <person name="Yuan C."/>
            <person name="Ke Z."/>
        </authorList>
    </citation>
    <scope>NUCLEOTIDE SEQUENCE</scope>
    <source>
        <strain evidence="2">LB-8</strain>
    </source>
</reference>
<proteinExistence type="predicted"/>
<protein>
    <recommendedName>
        <fullName evidence="4">Chromosome condensation regulator RCC1</fullName>
    </recommendedName>
</protein>
<keyword evidence="1" id="KW-0732">Signal</keyword>
<gene>
    <name evidence="2" type="ORF">OCK74_02150</name>
</gene>